<protein>
    <submittedName>
        <fullName evidence="1">Uncharacterized protein</fullName>
    </submittedName>
</protein>
<dbReference type="SUPFAM" id="SSF101898">
    <property type="entry name" value="NHL repeat"/>
    <property type="match status" value="1"/>
</dbReference>
<sequence>MFNNSFITNPIIKQLEITGESILAFSNSDSLASHYTYITKQPKKPIVLDSIKDKKVETLTFNKKKVTKVTIGKQVHFYTSIDSTFVIGSHLSPIKNIIGNITFNDSTFQKLIQLPPKNGLTVLKNNKTKNVWTSVHIIKDDPVTQAAGILMERDTLKPLLSYFKGQTPQELTVPSIIPSDVNTATVFTYNDAELLFKNLRKFKNDSTKVVLRIAESFNEIAKVSREGESFLIAKSIDSQIAFENLEAEISEVKEFRNTTIYKFNSPDYFKNKFGQIIALDGANFMFEFNGYFIFCSSEISAENISSAIMSGAVLSKSNAYKDINTNLTRTITYCEIGSDKAVPQMLNSLIGETEKNINFKKISGYDLAIAQYTFENNFAHLNFVTSENSGNSTAIAGVSAPSSIAINETILGNPVYFSTRGNRKKSIAFQDVTNNLNAHSSDGTLLWSKKIDEPILGDIKEIDIKRNGRKQLAFVTKNKMFVVDENGKDVSPFPISYKDEITQPLAVFDYDNNRKYRFVIIQSNEVIMLDSKGKAVKGFTLKKAKSKIIATPQHIRLGNKDYLLFQEESGKLNILSRTGKERIKVSEKFKLNKSDVQKDGNSFVFITSENEQKTISQSGNVTTKKLNVTTDYFYNIDTKLKVSLNDNLLRVNGRLIELPFGIYTKPNLFFFNKTGYITVTESQENKVYVYDNNGTLINGFPVYGTSAAIITDVSKSKSLQVLVTADEKEFLLYTIN</sequence>
<evidence type="ECO:0000313" key="2">
    <source>
        <dbReference type="Proteomes" id="UP000326994"/>
    </source>
</evidence>
<proteinExistence type="predicted"/>
<keyword evidence="2" id="KW-1185">Reference proteome</keyword>
<evidence type="ECO:0000313" key="1">
    <source>
        <dbReference type="EMBL" id="GEQ85547.1"/>
    </source>
</evidence>
<dbReference type="EMBL" id="BKCF01000001">
    <property type="protein sequence ID" value="GEQ85547.1"/>
    <property type="molecule type" value="Genomic_DNA"/>
</dbReference>
<comment type="caution">
    <text evidence="1">The sequence shown here is derived from an EMBL/GenBank/DDBJ whole genome shotgun (WGS) entry which is preliminary data.</text>
</comment>
<organism evidence="1 2">
    <name type="scientific">Patiriisocius marinistellae</name>
    <dbReference type="NCBI Taxonomy" id="2494560"/>
    <lineage>
        <taxon>Bacteria</taxon>
        <taxon>Pseudomonadati</taxon>
        <taxon>Bacteroidota</taxon>
        <taxon>Flavobacteriia</taxon>
        <taxon>Flavobacteriales</taxon>
        <taxon>Flavobacteriaceae</taxon>
        <taxon>Patiriisocius</taxon>
    </lineage>
</organism>
<name>A0A5J4FT33_9FLAO</name>
<accession>A0A5J4FT33</accession>
<dbReference type="Proteomes" id="UP000326994">
    <property type="component" value="Unassembled WGS sequence"/>
</dbReference>
<dbReference type="AlphaFoldDB" id="A0A5J4FT33"/>
<gene>
    <name evidence="1" type="ORF">ULMS_10550</name>
</gene>
<reference evidence="1 2" key="1">
    <citation type="submission" date="2019-08" db="EMBL/GenBank/DDBJ databases">
        <title>Ulvibacter marinistellae sp. nov., isolated from a starfish, Patiria pectinifera.</title>
        <authorList>
            <person name="Kawano K."/>
            <person name="Ushijima N."/>
            <person name="Kihara M."/>
            <person name="Itoh H."/>
        </authorList>
    </citation>
    <scope>NUCLEOTIDE SEQUENCE [LARGE SCALE GENOMIC DNA]</scope>
    <source>
        <strain evidence="1 2">KK4</strain>
    </source>
</reference>